<protein>
    <recommendedName>
        <fullName evidence="3">Lipoprotein</fullName>
    </recommendedName>
</protein>
<reference evidence="1 2" key="1">
    <citation type="submission" date="2021-02" db="EMBL/GenBank/DDBJ databases">
        <title>De Novo genome assembly of isolated myxobacteria.</title>
        <authorList>
            <person name="Stevens D.C."/>
        </authorList>
    </citation>
    <scope>NUCLEOTIDE SEQUENCE [LARGE SCALE GENOMIC DNA]</scope>
    <source>
        <strain evidence="2">SCPEA02</strain>
    </source>
</reference>
<evidence type="ECO:0000313" key="1">
    <source>
        <dbReference type="EMBL" id="QSQ28407.1"/>
    </source>
</evidence>
<accession>A0ABX7PDC9</accession>
<evidence type="ECO:0000313" key="2">
    <source>
        <dbReference type="Proteomes" id="UP000662747"/>
    </source>
</evidence>
<sequence>MLTLLAASACQDSASASGTALYVTAEFDPPLQLTQLQVSGDVEGDGGTITPTLLPDTPERLLHSGETFRVLLPDAPDGAWATLRVEGRLSARPAAEGTARVRVHAGREVDVTVWLEPTNSGTSSCTHDCEGCCQEGRCVSTAFTRCGANGGACEACDPDRASACAPEGFCACGTGSACTRPEVDRCVAGECRCGTGPACGPNEKCLNGRCWCGDGNACGLGQVCQGGECRCGDGNACDVGQACINGRCGCTADSCASGCCSGDKCMSGTTQNQCGKGGAACQQCRKECTADRVCK</sequence>
<dbReference type="Proteomes" id="UP000662747">
    <property type="component" value="Chromosome"/>
</dbReference>
<name>A0ABX7PDC9_9BACT</name>
<proteinExistence type="predicted"/>
<dbReference type="EMBL" id="CP071090">
    <property type="protein sequence ID" value="QSQ28407.1"/>
    <property type="molecule type" value="Genomic_DNA"/>
</dbReference>
<evidence type="ECO:0008006" key="3">
    <source>
        <dbReference type="Google" id="ProtNLM"/>
    </source>
</evidence>
<gene>
    <name evidence="1" type="ORF">JY651_36555</name>
</gene>
<organism evidence="1 2">
    <name type="scientific">Pyxidicoccus parkwayensis</name>
    <dbReference type="NCBI Taxonomy" id="2813578"/>
    <lineage>
        <taxon>Bacteria</taxon>
        <taxon>Pseudomonadati</taxon>
        <taxon>Myxococcota</taxon>
        <taxon>Myxococcia</taxon>
        <taxon>Myxococcales</taxon>
        <taxon>Cystobacterineae</taxon>
        <taxon>Myxococcaceae</taxon>
        <taxon>Pyxidicoccus</taxon>
    </lineage>
</organism>
<keyword evidence="2" id="KW-1185">Reference proteome</keyword>